<dbReference type="AlphaFoldDB" id="A0A4C1Y3B9"/>
<comment type="caution">
    <text evidence="2">The sequence shown here is derived from an EMBL/GenBank/DDBJ whole genome shotgun (WGS) entry which is preliminary data.</text>
</comment>
<name>A0A4C1Y3B9_EUMVA</name>
<keyword evidence="3" id="KW-1185">Reference proteome</keyword>
<evidence type="ECO:0000256" key="1">
    <source>
        <dbReference type="SAM" id="MobiDB-lite"/>
    </source>
</evidence>
<dbReference type="Proteomes" id="UP000299102">
    <property type="component" value="Unassembled WGS sequence"/>
</dbReference>
<feature type="region of interest" description="Disordered" evidence="1">
    <location>
        <begin position="1"/>
        <end position="24"/>
    </location>
</feature>
<accession>A0A4C1Y3B9</accession>
<proteinExistence type="predicted"/>
<evidence type="ECO:0000313" key="2">
    <source>
        <dbReference type="EMBL" id="GBP70378.1"/>
    </source>
</evidence>
<dbReference type="EMBL" id="BGZK01001072">
    <property type="protein sequence ID" value="GBP70378.1"/>
    <property type="molecule type" value="Genomic_DNA"/>
</dbReference>
<protein>
    <submittedName>
        <fullName evidence="2">Uncharacterized protein</fullName>
    </submittedName>
</protein>
<organism evidence="2 3">
    <name type="scientific">Eumeta variegata</name>
    <name type="common">Bagworm moth</name>
    <name type="synonym">Eumeta japonica</name>
    <dbReference type="NCBI Taxonomy" id="151549"/>
    <lineage>
        <taxon>Eukaryota</taxon>
        <taxon>Metazoa</taxon>
        <taxon>Ecdysozoa</taxon>
        <taxon>Arthropoda</taxon>
        <taxon>Hexapoda</taxon>
        <taxon>Insecta</taxon>
        <taxon>Pterygota</taxon>
        <taxon>Neoptera</taxon>
        <taxon>Endopterygota</taxon>
        <taxon>Lepidoptera</taxon>
        <taxon>Glossata</taxon>
        <taxon>Ditrysia</taxon>
        <taxon>Tineoidea</taxon>
        <taxon>Psychidae</taxon>
        <taxon>Oiketicinae</taxon>
        <taxon>Eumeta</taxon>
    </lineage>
</organism>
<sequence>MIPPPWSKQASEPPESECSPPPVGISNFRGVTNALSASWVGTGHLVEEGVARCRGERADERRLRSDGGRV</sequence>
<gene>
    <name evidence="2" type="ORF">EVAR_45645_1</name>
</gene>
<reference evidence="2 3" key="1">
    <citation type="journal article" date="2019" name="Commun. Biol.">
        <title>The bagworm genome reveals a unique fibroin gene that provides high tensile strength.</title>
        <authorList>
            <person name="Kono N."/>
            <person name="Nakamura H."/>
            <person name="Ohtoshi R."/>
            <person name="Tomita M."/>
            <person name="Numata K."/>
            <person name="Arakawa K."/>
        </authorList>
    </citation>
    <scope>NUCLEOTIDE SEQUENCE [LARGE SCALE GENOMIC DNA]</scope>
</reference>
<evidence type="ECO:0000313" key="3">
    <source>
        <dbReference type="Proteomes" id="UP000299102"/>
    </source>
</evidence>